<organism evidence="2 3">
    <name type="scientific">Beggiatoa alba B18LD</name>
    <dbReference type="NCBI Taxonomy" id="395493"/>
    <lineage>
        <taxon>Bacteria</taxon>
        <taxon>Pseudomonadati</taxon>
        <taxon>Pseudomonadota</taxon>
        <taxon>Gammaproteobacteria</taxon>
        <taxon>Thiotrichales</taxon>
        <taxon>Thiotrichaceae</taxon>
        <taxon>Beggiatoa</taxon>
    </lineage>
</organism>
<gene>
    <name evidence="2" type="ORF">BegalDRAFT_2164</name>
</gene>
<dbReference type="Pfam" id="PF01882">
    <property type="entry name" value="DUF58"/>
    <property type="match status" value="1"/>
</dbReference>
<dbReference type="Proteomes" id="UP000005744">
    <property type="component" value="Unassembled WGS sequence"/>
</dbReference>
<dbReference type="Gene3D" id="3.40.50.410">
    <property type="entry name" value="von Willebrand factor, type A domain"/>
    <property type="match status" value="1"/>
</dbReference>
<dbReference type="PANTHER" id="PTHR33608:SF3">
    <property type="entry name" value="SLR2013 PROTEIN"/>
    <property type="match status" value="1"/>
</dbReference>
<dbReference type="HOGENOM" id="CLU_048408_0_0_6"/>
<proteinExistence type="predicted"/>
<dbReference type="RefSeq" id="WP_002689903.1">
    <property type="nucleotide sequence ID" value="NZ_JH600070.1"/>
</dbReference>
<reference evidence="2 3" key="1">
    <citation type="submission" date="2011-11" db="EMBL/GenBank/DDBJ databases">
        <title>Improved High-Quality Draft sequence of Beggiatoa alba B18lD.</title>
        <authorList>
            <consortium name="US DOE Joint Genome Institute"/>
            <person name="Lucas S."/>
            <person name="Han J."/>
            <person name="Lapidus A."/>
            <person name="Cheng J.-F."/>
            <person name="Goodwin L."/>
            <person name="Pitluck S."/>
            <person name="Peters L."/>
            <person name="Mikhailova N."/>
            <person name="Held B."/>
            <person name="Detter J.C."/>
            <person name="Han C."/>
            <person name="Tapia R."/>
            <person name="Land M."/>
            <person name="Hauser L."/>
            <person name="Kyrpides N."/>
            <person name="Ivanova N."/>
            <person name="Pagani I."/>
            <person name="Samuel K."/>
            <person name="Teske A."/>
            <person name="Mueller J."/>
            <person name="Woyke T."/>
        </authorList>
    </citation>
    <scope>NUCLEOTIDE SEQUENCE [LARGE SCALE GENOMIC DNA]</scope>
    <source>
        <strain evidence="2 3">B18LD</strain>
    </source>
</reference>
<evidence type="ECO:0000313" key="3">
    <source>
        <dbReference type="Proteomes" id="UP000005744"/>
    </source>
</evidence>
<dbReference type="OrthoDB" id="9812729at2"/>
<dbReference type="PANTHER" id="PTHR33608">
    <property type="entry name" value="BLL2464 PROTEIN"/>
    <property type="match status" value="1"/>
</dbReference>
<dbReference type="InterPro" id="IPR002881">
    <property type="entry name" value="DUF58"/>
</dbReference>
<protein>
    <recommendedName>
        <fullName evidence="1">DUF58 domain-containing protein</fullName>
    </recommendedName>
</protein>
<dbReference type="SUPFAM" id="SSF53300">
    <property type="entry name" value="vWA-like"/>
    <property type="match status" value="1"/>
</dbReference>
<accession>I3CHD5</accession>
<dbReference type="STRING" id="395493.BegalDRAFT_2164"/>
<dbReference type="EMBL" id="JH600070">
    <property type="protein sequence ID" value="EIJ43028.1"/>
    <property type="molecule type" value="Genomic_DNA"/>
</dbReference>
<sequence length="435" mass="50644">MRPAPLLLYLCGIWLLLAIFASLYPVLSQLWQLMGGAIVLLTGYDLIYLYRLPFPQIKRLTAGSFALGVWREVTLSIDNHSQHTQQLDIIDDYPLQASIEALPQTLTLFPRETVQTQYRFCPQQRGNFCFSGVHLLLYSPWRLWKRYHYQALQHPIKVYPNFAEVTKYALFAVENRLGQLGVRKRPRRGEGLEFHQLREYRAGDTLRQINWNATSRLKKLISKDYQDERDQQIIFLIDCGRRMTAQDGTLSHFDHTLNAILLLSYVALRQGDALGLMTFSSTTERWLAPRKGLNSVNLILNQLYDLQPTLHTSDYLQAVKQFMHYHQKRALVVLISNLRDEDSEDLYLALNLLKTKHLVLLASLREKILDDVLDSPIRHFNEALRYAAVHEYLGHRHESQEMFKHKGLIFMDTQPEELAIQIVNRYLDIKRGGVL</sequence>
<dbReference type="eggNOG" id="COG1721">
    <property type="taxonomic scope" value="Bacteria"/>
</dbReference>
<name>I3CHD5_9GAMM</name>
<evidence type="ECO:0000259" key="1">
    <source>
        <dbReference type="Pfam" id="PF01882"/>
    </source>
</evidence>
<keyword evidence="3" id="KW-1185">Reference proteome</keyword>
<dbReference type="InterPro" id="IPR036465">
    <property type="entry name" value="vWFA_dom_sf"/>
</dbReference>
<evidence type="ECO:0000313" key="2">
    <source>
        <dbReference type="EMBL" id="EIJ43028.1"/>
    </source>
</evidence>
<dbReference type="AlphaFoldDB" id="I3CHD5"/>
<feature type="domain" description="DUF58" evidence="1">
    <location>
        <begin position="197"/>
        <end position="366"/>
    </location>
</feature>